<reference evidence="5" key="1">
    <citation type="submission" date="2021-02" db="EMBL/GenBank/DDBJ databases">
        <authorList>
            <person name="Nowell W R."/>
        </authorList>
    </citation>
    <scope>NUCLEOTIDE SEQUENCE</scope>
</reference>
<feature type="domain" description="RRM" evidence="4">
    <location>
        <begin position="37"/>
        <end position="115"/>
    </location>
</feature>
<comment type="caution">
    <text evidence="5">The sequence shown here is derived from an EMBL/GenBank/DDBJ whole genome shotgun (WGS) entry which is preliminary data.</text>
</comment>
<proteinExistence type="predicted"/>
<dbReference type="InterPro" id="IPR035979">
    <property type="entry name" value="RBD_domain_sf"/>
</dbReference>
<dbReference type="GO" id="GO:0005686">
    <property type="term" value="C:U2 snRNP"/>
    <property type="evidence" value="ECO:0007669"/>
    <property type="project" value="TreeGrafter"/>
</dbReference>
<dbReference type="PANTHER" id="PTHR45880:SF1">
    <property type="entry name" value="RNA-BINDING MOTIF PROTEIN, X-LINKED 2"/>
    <property type="match status" value="1"/>
</dbReference>
<dbReference type="Pfam" id="PF00076">
    <property type="entry name" value="RRM_1"/>
    <property type="match status" value="1"/>
</dbReference>
<dbReference type="SUPFAM" id="SSF54928">
    <property type="entry name" value="RNA-binding domain, RBD"/>
    <property type="match status" value="1"/>
</dbReference>
<evidence type="ECO:0000259" key="4">
    <source>
        <dbReference type="PROSITE" id="PS50102"/>
    </source>
</evidence>
<dbReference type="GO" id="GO:0003723">
    <property type="term" value="F:RNA binding"/>
    <property type="evidence" value="ECO:0007669"/>
    <property type="project" value="UniProtKB-UniRule"/>
</dbReference>
<dbReference type="PANTHER" id="PTHR45880">
    <property type="entry name" value="RNA-BINDING MOTIF PROTEIN, X-LINKED 2"/>
    <property type="match status" value="1"/>
</dbReference>
<gene>
    <name evidence="5" type="ORF">XAT740_LOCUS10987</name>
</gene>
<keyword evidence="1 2" id="KW-0694">RNA-binding</keyword>
<sequence>MNSITKARLLNELNEKELQTGAANTNKSWHNVYRESAWIYVGGLDFQLTEGDVLCVFSQWGEIVNMNLLRDKKTGKSKGFAFICYEDQRSTILAVDNFNGIKLAGRQIRVDHVKNYKPPKEHENDDDLIRTLKELGCAPGVDLPPPSSSSSSSSSRRKDEKHSFYVKQEPKRFKK</sequence>
<dbReference type="AlphaFoldDB" id="A0A814DQJ0"/>
<dbReference type="SMART" id="SM00360">
    <property type="entry name" value="RRM"/>
    <property type="match status" value="1"/>
</dbReference>
<feature type="compositionally biased region" description="Basic and acidic residues" evidence="3">
    <location>
        <begin position="156"/>
        <end position="175"/>
    </location>
</feature>
<evidence type="ECO:0000256" key="3">
    <source>
        <dbReference type="SAM" id="MobiDB-lite"/>
    </source>
</evidence>
<dbReference type="GO" id="GO:0000398">
    <property type="term" value="P:mRNA splicing, via spliceosome"/>
    <property type="evidence" value="ECO:0007669"/>
    <property type="project" value="InterPro"/>
</dbReference>
<dbReference type="GO" id="GO:0071013">
    <property type="term" value="C:catalytic step 2 spliceosome"/>
    <property type="evidence" value="ECO:0007669"/>
    <property type="project" value="TreeGrafter"/>
</dbReference>
<protein>
    <recommendedName>
        <fullName evidence="4">RRM domain-containing protein</fullName>
    </recommendedName>
</protein>
<dbReference type="EMBL" id="CAJNOR010000594">
    <property type="protein sequence ID" value="CAF0957214.1"/>
    <property type="molecule type" value="Genomic_DNA"/>
</dbReference>
<name>A0A814DQJ0_ADIRI</name>
<dbReference type="InterPro" id="IPR000504">
    <property type="entry name" value="RRM_dom"/>
</dbReference>
<dbReference type="GO" id="GO:0071011">
    <property type="term" value="C:precatalytic spliceosome"/>
    <property type="evidence" value="ECO:0007669"/>
    <property type="project" value="TreeGrafter"/>
</dbReference>
<feature type="region of interest" description="Disordered" evidence="3">
    <location>
        <begin position="137"/>
        <end position="175"/>
    </location>
</feature>
<organism evidence="5 6">
    <name type="scientific">Adineta ricciae</name>
    <name type="common">Rotifer</name>
    <dbReference type="NCBI Taxonomy" id="249248"/>
    <lineage>
        <taxon>Eukaryota</taxon>
        <taxon>Metazoa</taxon>
        <taxon>Spiralia</taxon>
        <taxon>Gnathifera</taxon>
        <taxon>Rotifera</taxon>
        <taxon>Eurotatoria</taxon>
        <taxon>Bdelloidea</taxon>
        <taxon>Adinetida</taxon>
        <taxon>Adinetidae</taxon>
        <taxon>Adineta</taxon>
    </lineage>
</organism>
<dbReference type="Proteomes" id="UP000663828">
    <property type="component" value="Unassembled WGS sequence"/>
</dbReference>
<evidence type="ECO:0000313" key="6">
    <source>
        <dbReference type="Proteomes" id="UP000663828"/>
    </source>
</evidence>
<dbReference type="PROSITE" id="PS50102">
    <property type="entry name" value="RRM"/>
    <property type="match status" value="1"/>
</dbReference>
<dbReference type="Gene3D" id="3.30.70.330">
    <property type="match status" value="1"/>
</dbReference>
<dbReference type="InterPro" id="IPR051847">
    <property type="entry name" value="RNA_proc/Spliceosome_comp"/>
</dbReference>
<dbReference type="InterPro" id="IPR012677">
    <property type="entry name" value="Nucleotide-bd_a/b_plait_sf"/>
</dbReference>
<keyword evidence="6" id="KW-1185">Reference proteome</keyword>
<dbReference type="CDD" id="cd12411">
    <property type="entry name" value="RRM_ist3_like"/>
    <property type="match status" value="1"/>
</dbReference>
<dbReference type="FunFam" id="3.30.70.330:FF:000962">
    <property type="entry name" value="RBMX2 ortholog"/>
    <property type="match status" value="1"/>
</dbReference>
<dbReference type="InterPro" id="IPR045844">
    <property type="entry name" value="RRM_Ist3-like"/>
</dbReference>
<evidence type="ECO:0000313" key="5">
    <source>
        <dbReference type="EMBL" id="CAF0957214.1"/>
    </source>
</evidence>
<evidence type="ECO:0000256" key="2">
    <source>
        <dbReference type="PROSITE-ProRule" id="PRU00176"/>
    </source>
</evidence>
<accession>A0A814DQJ0</accession>
<evidence type="ECO:0000256" key="1">
    <source>
        <dbReference type="ARBA" id="ARBA00022884"/>
    </source>
</evidence>